<dbReference type="Gene3D" id="1.10.10.10">
    <property type="entry name" value="Winged helix-like DNA-binding domain superfamily/Winged helix DNA-binding domain"/>
    <property type="match status" value="1"/>
</dbReference>
<protein>
    <submittedName>
        <fullName evidence="5">Winged helix-turn-helix transcriptional regulator</fullName>
    </submittedName>
</protein>
<proteinExistence type="predicted"/>
<dbReference type="OrthoDB" id="9798835at2"/>
<organism evidence="5 6">
    <name type="scientific">Alkalicoccobacillus porphyridii</name>
    <dbReference type="NCBI Taxonomy" id="2597270"/>
    <lineage>
        <taxon>Bacteria</taxon>
        <taxon>Bacillati</taxon>
        <taxon>Bacillota</taxon>
        <taxon>Bacilli</taxon>
        <taxon>Bacillales</taxon>
        <taxon>Bacillaceae</taxon>
        <taxon>Alkalicoccobacillus</taxon>
    </lineage>
</organism>
<evidence type="ECO:0000256" key="1">
    <source>
        <dbReference type="ARBA" id="ARBA00023015"/>
    </source>
</evidence>
<comment type="caution">
    <text evidence="5">The sequence shown here is derived from an EMBL/GenBank/DDBJ whole genome shotgun (WGS) entry which is preliminary data.</text>
</comment>
<dbReference type="AlphaFoldDB" id="A0A553ZWQ8"/>
<dbReference type="GO" id="GO:0003700">
    <property type="term" value="F:DNA-binding transcription factor activity"/>
    <property type="evidence" value="ECO:0007669"/>
    <property type="project" value="InterPro"/>
</dbReference>
<dbReference type="SUPFAM" id="SSF46785">
    <property type="entry name" value="Winged helix' DNA-binding domain"/>
    <property type="match status" value="1"/>
</dbReference>
<accession>A0A553ZWQ8</accession>
<dbReference type="EMBL" id="VLXZ01000008">
    <property type="protein sequence ID" value="TSB45881.1"/>
    <property type="molecule type" value="Genomic_DNA"/>
</dbReference>
<dbReference type="Pfam" id="PF01022">
    <property type="entry name" value="HTH_5"/>
    <property type="match status" value="1"/>
</dbReference>
<evidence type="ECO:0000256" key="3">
    <source>
        <dbReference type="ARBA" id="ARBA00023163"/>
    </source>
</evidence>
<dbReference type="Proteomes" id="UP000318521">
    <property type="component" value="Unassembled WGS sequence"/>
</dbReference>
<reference evidence="5 6" key="1">
    <citation type="submission" date="2019-07" db="EMBL/GenBank/DDBJ databases">
        <authorList>
            <person name="Park Y.J."/>
            <person name="Jeong S.E."/>
            <person name="Jung H.S."/>
        </authorList>
    </citation>
    <scope>NUCLEOTIDE SEQUENCE [LARGE SCALE GENOMIC DNA]</scope>
    <source>
        <strain evidence="6">P16(2019)</strain>
    </source>
</reference>
<evidence type="ECO:0000313" key="5">
    <source>
        <dbReference type="EMBL" id="TSB45881.1"/>
    </source>
</evidence>
<dbReference type="PRINTS" id="PR00778">
    <property type="entry name" value="HTHARSR"/>
</dbReference>
<dbReference type="RefSeq" id="WP_143849221.1">
    <property type="nucleotide sequence ID" value="NZ_VLXZ01000008.1"/>
</dbReference>
<sequence length="114" mass="13158">MLNAQKLDTTDTVTCLKIISDPTRLLILKLVENKEYCVCQFVEMFETSQPAISQHIKKLKQLNLLIENRRGQWRHYSLNVSSSYFPIVKSVLDQVGHDDPSLVEALKKERPVQC</sequence>
<name>A0A553ZWQ8_9BACI</name>
<dbReference type="InterPro" id="IPR011991">
    <property type="entry name" value="ArsR-like_HTH"/>
</dbReference>
<dbReference type="SMART" id="SM00418">
    <property type="entry name" value="HTH_ARSR"/>
    <property type="match status" value="1"/>
</dbReference>
<evidence type="ECO:0000313" key="6">
    <source>
        <dbReference type="Proteomes" id="UP000318521"/>
    </source>
</evidence>
<gene>
    <name evidence="5" type="ORF">FN960_13270</name>
</gene>
<dbReference type="InterPro" id="IPR051081">
    <property type="entry name" value="HTH_MetalResp_TranReg"/>
</dbReference>
<dbReference type="InterPro" id="IPR036388">
    <property type="entry name" value="WH-like_DNA-bd_sf"/>
</dbReference>
<dbReference type="CDD" id="cd00090">
    <property type="entry name" value="HTH_ARSR"/>
    <property type="match status" value="1"/>
</dbReference>
<dbReference type="InterPro" id="IPR036390">
    <property type="entry name" value="WH_DNA-bd_sf"/>
</dbReference>
<dbReference type="InterPro" id="IPR001845">
    <property type="entry name" value="HTH_ArsR_DNA-bd_dom"/>
</dbReference>
<dbReference type="PANTHER" id="PTHR33154">
    <property type="entry name" value="TRANSCRIPTIONAL REGULATOR, ARSR FAMILY"/>
    <property type="match status" value="1"/>
</dbReference>
<feature type="domain" description="HTH arsR-type" evidence="4">
    <location>
        <begin position="4"/>
        <end position="99"/>
    </location>
</feature>
<dbReference type="GO" id="GO:0003677">
    <property type="term" value="F:DNA binding"/>
    <property type="evidence" value="ECO:0007669"/>
    <property type="project" value="UniProtKB-KW"/>
</dbReference>
<dbReference type="PANTHER" id="PTHR33154:SF18">
    <property type="entry name" value="ARSENICAL RESISTANCE OPERON REPRESSOR"/>
    <property type="match status" value="1"/>
</dbReference>
<dbReference type="PROSITE" id="PS50987">
    <property type="entry name" value="HTH_ARSR_2"/>
    <property type="match status" value="1"/>
</dbReference>
<keyword evidence="3" id="KW-0804">Transcription</keyword>
<keyword evidence="1" id="KW-0805">Transcription regulation</keyword>
<dbReference type="NCBIfam" id="NF033788">
    <property type="entry name" value="HTH_metalloreg"/>
    <property type="match status" value="1"/>
</dbReference>
<evidence type="ECO:0000259" key="4">
    <source>
        <dbReference type="PROSITE" id="PS50987"/>
    </source>
</evidence>
<evidence type="ECO:0000256" key="2">
    <source>
        <dbReference type="ARBA" id="ARBA00023125"/>
    </source>
</evidence>
<keyword evidence="6" id="KW-1185">Reference proteome</keyword>
<keyword evidence="2" id="KW-0238">DNA-binding</keyword>